<dbReference type="Proteomes" id="UP000542125">
    <property type="component" value="Unassembled WGS sequence"/>
</dbReference>
<sequence length="551" mass="55295">MQSGQQRNFTARVACSAAFCAVLAGCGGGGGDDGGSTGAPSSAQQYPAGVYTGLAGPLSAQREFIGYIDGGSTGTGGLYYFAKDSGGQGYDGLYGTLTVTGTALRAPNSTYFSTLDSKFATSPILVTGTVSGAAADVKTNARIVGSYANPAGTVAATSTQVVPFTLNYSAALTEHPSSLALLKGTYRSGGAFGSNAAVVTVDALGNVTGTNVGCTFTGTARTPNPQRGIYNVTLTLGGTAANCPRTGSSESGIAVVAYDAAGAKQALWIFTTAPATSTRNTFVINAVPDPEPLTPPPATTPQVATGLFTGTVASGATSDGFNGVVLPDNQYFFYRSKGSSYDVLYGSLSVAPASSVFSSNNGIYYASAAGTYTGGVVFTGDVRTRGALTGSFADPTAGNSVAQITTTYSTLFDARAADLSVLAGKTYRQNGNFSGRSMEIAIDAAGTITGSNSDNCTVGGTIAPYTTPSTANLYTVTLIYGGTTCTGINRPREGGVAIAEANGGLRILTAGYSEANQARYTTVFISGPGTATPVTAPVTTPAATTPVTTTS</sequence>
<protein>
    <submittedName>
        <fullName evidence="1">Uncharacterized protein</fullName>
    </submittedName>
</protein>
<dbReference type="RefSeq" id="WP_179588297.1">
    <property type="nucleotide sequence ID" value="NZ_JACBYR010000001.1"/>
</dbReference>
<evidence type="ECO:0000313" key="1">
    <source>
        <dbReference type="EMBL" id="NYE84628.1"/>
    </source>
</evidence>
<reference evidence="1 2" key="1">
    <citation type="submission" date="2020-07" db="EMBL/GenBank/DDBJ databases">
        <title>Genomic Encyclopedia of Type Strains, Phase IV (KMG-V): Genome sequencing to study the core and pangenomes of soil and plant-associated prokaryotes.</title>
        <authorList>
            <person name="Whitman W."/>
        </authorList>
    </citation>
    <scope>NUCLEOTIDE SEQUENCE [LARGE SCALE GENOMIC DNA]</scope>
    <source>
        <strain evidence="1 2">SAS40</strain>
    </source>
</reference>
<name>A0A7Y9LPL1_9BURK</name>
<dbReference type="PROSITE" id="PS51257">
    <property type="entry name" value="PROKAR_LIPOPROTEIN"/>
    <property type="match status" value="1"/>
</dbReference>
<keyword evidence="2" id="KW-1185">Reference proteome</keyword>
<comment type="caution">
    <text evidence="1">The sequence shown here is derived from an EMBL/GenBank/DDBJ whole genome shotgun (WGS) entry which is preliminary data.</text>
</comment>
<dbReference type="EMBL" id="JACBYR010000001">
    <property type="protein sequence ID" value="NYE84628.1"/>
    <property type="molecule type" value="Genomic_DNA"/>
</dbReference>
<evidence type="ECO:0000313" key="2">
    <source>
        <dbReference type="Proteomes" id="UP000542125"/>
    </source>
</evidence>
<accession>A0A7Y9LPL1</accession>
<proteinExistence type="predicted"/>
<organism evidence="1 2">
    <name type="scientific">Pigmentiphaga litoralis</name>
    <dbReference type="NCBI Taxonomy" id="516702"/>
    <lineage>
        <taxon>Bacteria</taxon>
        <taxon>Pseudomonadati</taxon>
        <taxon>Pseudomonadota</taxon>
        <taxon>Betaproteobacteria</taxon>
        <taxon>Burkholderiales</taxon>
        <taxon>Alcaligenaceae</taxon>
        <taxon>Pigmentiphaga</taxon>
    </lineage>
</organism>
<dbReference type="AlphaFoldDB" id="A0A7Y9LPL1"/>
<gene>
    <name evidence="1" type="ORF">FHW18_003899</name>
</gene>